<protein>
    <submittedName>
        <fullName evidence="4">WalM protein</fullName>
    </submittedName>
</protein>
<dbReference type="Gene3D" id="3.40.50.2000">
    <property type="entry name" value="Glycogen Phosphorylase B"/>
    <property type="match status" value="2"/>
</dbReference>
<dbReference type="PANTHER" id="PTHR12526:SF629">
    <property type="entry name" value="TEICHURONIC ACID BIOSYNTHESIS GLYCOSYLTRANSFERASE TUAH-RELATED"/>
    <property type="match status" value="1"/>
</dbReference>
<evidence type="ECO:0000313" key="4">
    <source>
        <dbReference type="EMBL" id="CDG23268.1"/>
    </source>
</evidence>
<dbReference type="STRING" id="1354304.XPG1_3641"/>
<accession>A0A068R7V4</accession>
<name>A0A068R7V4_9GAMM</name>
<dbReference type="Pfam" id="PF13439">
    <property type="entry name" value="Glyco_transf_4"/>
    <property type="match status" value="1"/>
</dbReference>
<dbReference type="Pfam" id="PF13692">
    <property type="entry name" value="Glyco_trans_1_4"/>
    <property type="match status" value="1"/>
</dbReference>
<gene>
    <name evidence="4" type="ORF">XPG1_3641</name>
</gene>
<evidence type="ECO:0000256" key="2">
    <source>
        <dbReference type="ARBA" id="ARBA00022679"/>
    </source>
</evidence>
<dbReference type="KEGG" id="xpo:XPG1_3641"/>
<sequence length="409" mass="47398">MKIAYIDPYPVPDYRVASLQILQNVDAFARQGHQVYLITPKGQSQVEEILGRPLPPSVDLIPLHNIRRKWYFPLNTQKLFYLQVSRWLKENQVDALFTRNLKMANYLLYKHPDIPHFFESHEVFSLSFKESHDLLKRKNQHKYHKLRKMEQQVYEHSEVIFALTSLLREDIYKQYRVKTPIIVASDGVDMLAVESAKQMLPDLGVDRQYPRPKKVLYLGSLHRWKGIPTVMNAMAYLDNIELHIAGGTAEQIERLQRDANQIGVSDKVNFLGFIQPQKRFQVIADSDICVLPLTKTNIGSRYTSPLKLFEYMAMGKPVVISDLPSIRDAVDENAVNFADSENPQSFAEQIQWLINHPAEMQAKADYSQRLVTERFNWDQRATLIMAVILEKIAQSPVCRTEPVCRCSRQ</sequence>
<evidence type="ECO:0000313" key="5">
    <source>
        <dbReference type="Proteomes" id="UP000032735"/>
    </source>
</evidence>
<dbReference type="PANTHER" id="PTHR12526">
    <property type="entry name" value="GLYCOSYLTRANSFERASE"/>
    <property type="match status" value="1"/>
</dbReference>
<reference evidence="4 5" key="1">
    <citation type="submission" date="2013-07" db="EMBL/GenBank/DDBJ databases">
        <authorList>
            <person name="Genoscope - CEA"/>
        </authorList>
    </citation>
    <scope>NUCLEOTIDE SEQUENCE [LARGE SCALE GENOMIC DNA]</scope>
    <source>
        <strain evidence="4 5">G6</strain>
    </source>
</reference>
<keyword evidence="1" id="KW-0328">Glycosyltransferase</keyword>
<keyword evidence="2" id="KW-0808">Transferase</keyword>
<organism evidence="4 5">
    <name type="scientific">Xenorhabdus poinarii G6</name>
    <dbReference type="NCBI Taxonomy" id="1354304"/>
    <lineage>
        <taxon>Bacteria</taxon>
        <taxon>Pseudomonadati</taxon>
        <taxon>Pseudomonadota</taxon>
        <taxon>Gammaproteobacteria</taxon>
        <taxon>Enterobacterales</taxon>
        <taxon>Morganellaceae</taxon>
        <taxon>Xenorhabdus</taxon>
    </lineage>
</organism>
<dbReference type="RefSeq" id="WP_045960222.1">
    <property type="nucleotide sequence ID" value="NZ_FO704551.1"/>
</dbReference>
<dbReference type="HOGENOM" id="CLU_009583_2_2_6"/>
<dbReference type="EMBL" id="FO704551">
    <property type="protein sequence ID" value="CDG23268.1"/>
    <property type="molecule type" value="Genomic_DNA"/>
</dbReference>
<dbReference type="Proteomes" id="UP000032735">
    <property type="component" value="Chromosome"/>
</dbReference>
<proteinExistence type="predicted"/>
<evidence type="ECO:0000259" key="3">
    <source>
        <dbReference type="Pfam" id="PF13439"/>
    </source>
</evidence>
<dbReference type="CDD" id="cd03794">
    <property type="entry name" value="GT4_WbuB-like"/>
    <property type="match status" value="1"/>
</dbReference>
<dbReference type="GO" id="GO:0016757">
    <property type="term" value="F:glycosyltransferase activity"/>
    <property type="evidence" value="ECO:0007669"/>
    <property type="project" value="UniProtKB-KW"/>
</dbReference>
<evidence type="ECO:0000256" key="1">
    <source>
        <dbReference type="ARBA" id="ARBA00022676"/>
    </source>
</evidence>
<dbReference type="InterPro" id="IPR028098">
    <property type="entry name" value="Glyco_trans_4-like_N"/>
</dbReference>
<dbReference type="SUPFAM" id="SSF53756">
    <property type="entry name" value="UDP-Glycosyltransferase/glycogen phosphorylase"/>
    <property type="match status" value="1"/>
</dbReference>
<dbReference type="AlphaFoldDB" id="A0A068R7V4"/>
<keyword evidence="5" id="KW-1185">Reference proteome</keyword>
<feature type="domain" description="Glycosyltransferase subfamily 4-like N-terminal" evidence="3">
    <location>
        <begin position="25"/>
        <end position="189"/>
    </location>
</feature>
<dbReference type="OrthoDB" id="9815351at2"/>